<dbReference type="KEGG" id="nall:PP769_12895"/>
<protein>
    <submittedName>
        <fullName evidence="1">Uncharacterized protein</fullName>
    </submittedName>
</protein>
<organism evidence="1 2">
    <name type="scientific">Candidatus Nitrospira allomarina</name>
    <dbReference type="NCBI Taxonomy" id="3020900"/>
    <lineage>
        <taxon>Bacteria</taxon>
        <taxon>Pseudomonadati</taxon>
        <taxon>Nitrospirota</taxon>
        <taxon>Nitrospiria</taxon>
        <taxon>Nitrospirales</taxon>
        <taxon>Nitrospiraceae</taxon>
        <taxon>Nitrospira</taxon>
    </lineage>
</organism>
<dbReference type="EMBL" id="CP116967">
    <property type="protein sequence ID" value="WNM56873.1"/>
    <property type="molecule type" value="Genomic_DNA"/>
</dbReference>
<dbReference type="Proteomes" id="UP001302719">
    <property type="component" value="Chromosome"/>
</dbReference>
<reference evidence="1 2" key="1">
    <citation type="submission" date="2023-01" db="EMBL/GenBank/DDBJ databases">
        <title>Cultivation and genomic characterization of new, ubiquitous marine nitrite-oxidizing bacteria from the Nitrospirales.</title>
        <authorList>
            <person name="Mueller A.J."/>
            <person name="Daebeler A."/>
            <person name="Herbold C.W."/>
            <person name="Kirkegaard R.H."/>
            <person name="Daims H."/>
        </authorList>
    </citation>
    <scope>NUCLEOTIDE SEQUENCE [LARGE SCALE GENOMIC DNA]</scope>
    <source>
        <strain evidence="1 2">VA</strain>
    </source>
</reference>
<gene>
    <name evidence="1" type="ORF">PP769_12895</name>
</gene>
<name>A0AA96G823_9BACT</name>
<dbReference type="AlphaFoldDB" id="A0AA96G823"/>
<dbReference type="RefSeq" id="WP_312640733.1">
    <property type="nucleotide sequence ID" value="NZ_CP116967.1"/>
</dbReference>
<proteinExistence type="predicted"/>
<evidence type="ECO:0000313" key="1">
    <source>
        <dbReference type="EMBL" id="WNM56873.1"/>
    </source>
</evidence>
<accession>A0AA96G823</accession>
<sequence>MREHRWETQATLSFEDILSVAGKLRQLGVTSIHADKEMIGYIEEWEVDHPQRIQTLAPWPTEDVTLLHLLDNWQGDFFLLAGHYHSIFQTHQSVNTYCSIAHPWRMTQPLTTLLPEAWLWLGFRHTHGFIRVRVHTTEVMTPGETLAKRRDRFWLTDRENAFRTAIQVLDLPIEVTQKGARVLLQTDRTDTPLFCSWPDAFGPCQFELNSPDPFEFLVSASQLAATYQGKPANLRVYLTGFPESALLDFTGITPNPRFMYRCSIHCTLSDMPELLQLLEPQGRVYGSLAEFQTDYLLPEGEDVAAIVGLVGTNGDFRLEIRLNQRPLPHQATEQWLEELVGHPLVYAPLPAFP</sequence>
<keyword evidence="2" id="KW-1185">Reference proteome</keyword>
<evidence type="ECO:0000313" key="2">
    <source>
        <dbReference type="Proteomes" id="UP001302719"/>
    </source>
</evidence>